<evidence type="ECO:0000313" key="1">
    <source>
        <dbReference type="EMBL" id="TFK76394.1"/>
    </source>
</evidence>
<evidence type="ECO:0000313" key="2">
    <source>
        <dbReference type="Proteomes" id="UP000308600"/>
    </source>
</evidence>
<accession>A0ACD3BFE9</accession>
<reference evidence="1 2" key="1">
    <citation type="journal article" date="2019" name="Nat. Ecol. Evol.">
        <title>Megaphylogeny resolves global patterns of mushroom evolution.</title>
        <authorList>
            <person name="Varga T."/>
            <person name="Krizsan K."/>
            <person name="Foldi C."/>
            <person name="Dima B."/>
            <person name="Sanchez-Garcia M."/>
            <person name="Sanchez-Ramirez S."/>
            <person name="Szollosi G.J."/>
            <person name="Szarkandi J.G."/>
            <person name="Papp V."/>
            <person name="Albert L."/>
            <person name="Andreopoulos W."/>
            <person name="Angelini C."/>
            <person name="Antonin V."/>
            <person name="Barry K.W."/>
            <person name="Bougher N.L."/>
            <person name="Buchanan P."/>
            <person name="Buyck B."/>
            <person name="Bense V."/>
            <person name="Catcheside P."/>
            <person name="Chovatia M."/>
            <person name="Cooper J."/>
            <person name="Damon W."/>
            <person name="Desjardin D."/>
            <person name="Finy P."/>
            <person name="Geml J."/>
            <person name="Haridas S."/>
            <person name="Hughes K."/>
            <person name="Justo A."/>
            <person name="Karasinski D."/>
            <person name="Kautmanova I."/>
            <person name="Kiss B."/>
            <person name="Kocsube S."/>
            <person name="Kotiranta H."/>
            <person name="LaButti K.M."/>
            <person name="Lechner B.E."/>
            <person name="Liimatainen K."/>
            <person name="Lipzen A."/>
            <person name="Lukacs Z."/>
            <person name="Mihaltcheva S."/>
            <person name="Morgado L.N."/>
            <person name="Niskanen T."/>
            <person name="Noordeloos M.E."/>
            <person name="Ohm R.A."/>
            <person name="Ortiz-Santana B."/>
            <person name="Ovrebo C."/>
            <person name="Racz N."/>
            <person name="Riley R."/>
            <person name="Savchenko A."/>
            <person name="Shiryaev A."/>
            <person name="Soop K."/>
            <person name="Spirin V."/>
            <person name="Szebenyi C."/>
            <person name="Tomsovsky M."/>
            <person name="Tulloss R.E."/>
            <person name="Uehling J."/>
            <person name="Grigoriev I.V."/>
            <person name="Vagvolgyi C."/>
            <person name="Papp T."/>
            <person name="Martin F.M."/>
            <person name="Miettinen O."/>
            <person name="Hibbett D.S."/>
            <person name="Nagy L.G."/>
        </authorList>
    </citation>
    <scope>NUCLEOTIDE SEQUENCE [LARGE SCALE GENOMIC DNA]</scope>
    <source>
        <strain evidence="1 2">NL-1719</strain>
    </source>
</reference>
<proteinExistence type="predicted"/>
<feature type="non-terminal residue" evidence="1">
    <location>
        <position position="1"/>
    </location>
</feature>
<name>A0ACD3BFE9_9AGAR</name>
<dbReference type="EMBL" id="ML208260">
    <property type="protein sequence ID" value="TFK76394.1"/>
    <property type="molecule type" value="Genomic_DNA"/>
</dbReference>
<gene>
    <name evidence="1" type="ORF">BDN72DRAFT_830959</name>
</gene>
<organism evidence="1 2">
    <name type="scientific">Pluteus cervinus</name>
    <dbReference type="NCBI Taxonomy" id="181527"/>
    <lineage>
        <taxon>Eukaryota</taxon>
        <taxon>Fungi</taxon>
        <taxon>Dikarya</taxon>
        <taxon>Basidiomycota</taxon>
        <taxon>Agaricomycotina</taxon>
        <taxon>Agaricomycetes</taxon>
        <taxon>Agaricomycetidae</taxon>
        <taxon>Agaricales</taxon>
        <taxon>Pluteineae</taxon>
        <taxon>Pluteaceae</taxon>
        <taxon>Pluteus</taxon>
    </lineage>
</organism>
<sequence length="229" mass="24189">MISVARTAFASSRSRTFQLRRSFVSSVLLSRTWENKTVAELKQEAKSRGLSLTGNKATLILRIQDHENAFTLQVATDAPPTAAPTRRASTAAPAAGGGVAPGLPPPTEPVKSAPSGLMSIHLPEISAADPEPAVQVPYVPDFWGSSTPKESPPLEGDMPKILVVAGATTHPGASHNTVDVTEVAEAEPVPQPTDTPKEQRSGGLADDVTEDLGLPPAQELKKTFWKLFS</sequence>
<dbReference type="Proteomes" id="UP000308600">
    <property type="component" value="Unassembled WGS sequence"/>
</dbReference>
<protein>
    <submittedName>
        <fullName evidence="1">Uncharacterized protein</fullName>
    </submittedName>
</protein>
<keyword evidence="2" id="KW-1185">Reference proteome</keyword>